<keyword evidence="2" id="KW-1185">Reference proteome</keyword>
<accession>A0A3E0U4E3</accession>
<dbReference type="Proteomes" id="UP000256899">
    <property type="component" value="Unassembled WGS sequence"/>
</dbReference>
<name>A0A3E0U4E3_9GAMM</name>
<dbReference type="AlphaFoldDB" id="A0A3E0U4E3"/>
<gene>
    <name evidence="1" type="ORF">DXX94_12310</name>
</gene>
<dbReference type="EMBL" id="QUOT01000001">
    <property type="protein sequence ID" value="REL31433.1"/>
    <property type="molecule type" value="Genomic_DNA"/>
</dbReference>
<protein>
    <submittedName>
        <fullName evidence="1">Uncharacterized protein</fullName>
    </submittedName>
</protein>
<reference evidence="2" key="1">
    <citation type="submission" date="2018-08" db="EMBL/GenBank/DDBJ databases">
        <title>Thalassotalea euphylliae genome.</title>
        <authorList>
            <person name="Summers S."/>
            <person name="Rice S.A."/>
            <person name="Freckelton M.L."/>
            <person name="Nedved B.T."/>
            <person name="Hadfield M.G."/>
        </authorList>
    </citation>
    <scope>NUCLEOTIDE SEQUENCE [LARGE SCALE GENOMIC DNA]</scope>
    <source>
        <strain evidence="2">H3</strain>
    </source>
</reference>
<evidence type="ECO:0000313" key="1">
    <source>
        <dbReference type="EMBL" id="REL31433.1"/>
    </source>
</evidence>
<comment type="caution">
    <text evidence="1">The sequence shown here is derived from an EMBL/GenBank/DDBJ whole genome shotgun (WGS) entry which is preliminary data.</text>
</comment>
<proteinExistence type="predicted"/>
<sequence>MFFALVVIAIFVAVSVYFYFRSERLQHDLVKQKRDTAQTRKSHKQLADTVASIGAKQQEFFTFRYNKVKEEAERKSPAILSDVKRISPLVTNYAVIFNACAGGKEQLKPTAQTYFENHKPGAYKDFLTYISGREKHVARMWSSNNLSGFMSMMESLLTEQQQALDKIKLVKKEEAPEENIEFHKFS</sequence>
<evidence type="ECO:0000313" key="2">
    <source>
        <dbReference type="Proteomes" id="UP000256899"/>
    </source>
</evidence>
<dbReference type="RefSeq" id="WP_116016259.1">
    <property type="nucleotide sequence ID" value="NZ_QUOT01000001.1"/>
</dbReference>
<organism evidence="1 2">
    <name type="scientific">Thalassotalea euphylliae</name>
    <dbReference type="NCBI Taxonomy" id="1655234"/>
    <lineage>
        <taxon>Bacteria</taxon>
        <taxon>Pseudomonadati</taxon>
        <taxon>Pseudomonadota</taxon>
        <taxon>Gammaproteobacteria</taxon>
        <taxon>Alteromonadales</taxon>
        <taxon>Colwelliaceae</taxon>
        <taxon>Thalassotalea</taxon>
    </lineage>
</organism>